<name>A0ABV2SDF2_9GAMM</name>
<evidence type="ECO:0000313" key="1">
    <source>
        <dbReference type="EMBL" id="MET4755236.1"/>
    </source>
</evidence>
<dbReference type="GO" id="GO:0016853">
    <property type="term" value="F:isomerase activity"/>
    <property type="evidence" value="ECO:0007669"/>
    <property type="project" value="UniProtKB-KW"/>
</dbReference>
<keyword evidence="2" id="KW-1185">Reference proteome</keyword>
<reference evidence="1 2" key="1">
    <citation type="submission" date="2024-06" db="EMBL/GenBank/DDBJ databases">
        <title>Genomic Encyclopedia of Type Strains, Phase V (KMG-V): Genome sequencing to study the core and pangenomes of soil and plant-associated prokaryotes.</title>
        <authorList>
            <person name="Whitman W."/>
        </authorList>
    </citation>
    <scope>NUCLEOTIDE SEQUENCE [LARGE SCALE GENOMIC DNA]</scope>
    <source>
        <strain evidence="1 2">NE40</strain>
    </source>
</reference>
<dbReference type="Proteomes" id="UP001549366">
    <property type="component" value="Unassembled WGS sequence"/>
</dbReference>
<dbReference type="EMBL" id="JBEWTB010000002">
    <property type="protein sequence ID" value="MET4755236.1"/>
    <property type="molecule type" value="Genomic_DNA"/>
</dbReference>
<gene>
    <name evidence="1" type="ORF">V5J35_000428</name>
</gene>
<comment type="caution">
    <text evidence="1">The sequence shown here is derived from an EMBL/GenBank/DDBJ whole genome shotgun (WGS) entry which is preliminary data.</text>
</comment>
<keyword evidence="1" id="KW-0413">Isomerase</keyword>
<dbReference type="SUPFAM" id="SSF51905">
    <property type="entry name" value="FAD/NAD(P)-binding domain"/>
    <property type="match status" value="1"/>
</dbReference>
<accession>A0ABV2SDF2</accession>
<dbReference type="Pfam" id="PF05834">
    <property type="entry name" value="Lycopene_cycl"/>
    <property type="match status" value="1"/>
</dbReference>
<dbReference type="InterPro" id="IPR036188">
    <property type="entry name" value="FAD/NAD-bd_sf"/>
</dbReference>
<sequence>MELVDIVMIGAGLASTSLALALVNNGWRGQIVMLEASDCFNTHKTWCFWDTGALPDYLRPLCVRHWNHWQVSTPTEQHIALSQNTPYCCIRAEDFFSFAEACFSRSDIDVRFNSQATCIEGGLSGNTAFGARVSACGGQIHARYGVDSSIDVCEPDNSGLFQSFYGAWVLSEKNVFNADVVGLMEEMTVIDGDLQFIYRLPLSSSLSLIEVTRFGITPVNPGQLRRYLDLYLGSQFTEGLWTIQSLEEGILPMQVSERSATRSHWLKAGIAAGHLRASTGYGFLPVQRWSQMAASALRHGKRPSSASPIVWRYQLMDRLFLSVLRKDMSIAPDLFQNLARRCHADPFARFMTEAASFTDLLRIIYAIPQKKQFLKALFQCLV</sequence>
<evidence type="ECO:0000313" key="2">
    <source>
        <dbReference type="Proteomes" id="UP001549366"/>
    </source>
</evidence>
<proteinExistence type="predicted"/>
<dbReference type="EC" id="5.5.1.19" evidence="1"/>
<organism evidence="1 2">
    <name type="scientific">Endozoicomonas lisbonensis</name>
    <dbReference type="NCBI Taxonomy" id="3120522"/>
    <lineage>
        <taxon>Bacteria</taxon>
        <taxon>Pseudomonadati</taxon>
        <taxon>Pseudomonadota</taxon>
        <taxon>Gammaproteobacteria</taxon>
        <taxon>Oceanospirillales</taxon>
        <taxon>Endozoicomonadaceae</taxon>
        <taxon>Endozoicomonas</taxon>
    </lineage>
</organism>
<dbReference type="RefSeq" id="WP_354009680.1">
    <property type="nucleotide sequence ID" value="NZ_JBEWTA010000001.1"/>
</dbReference>
<protein>
    <submittedName>
        <fullName evidence="1">Lycopene beta-cyclase</fullName>
        <ecNumber evidence="1">5.5.1.19</ecNumber>
    </submittedName>
</protein>